<dbReference type="Proteomes" id="UP001629244">
    <property type="component" value="Unassembled WGS sequence"/>
</dbReference>
<proteinExistence type="predicted"/>
<comment type="caution">
    <text evidence="1">The sequence shown here is derived from an EMBL/GenBank/DDBJ whole genome shotgun (WGS) entry which is preliminary data.</text>
</comment>
<evidence type="ECO:0000313" key="1">
    <source>
        <dbReference type="EMBL" id="MFL9842776.1"/>
    </source>
</evidence>
<evidence type="ECO:0000313" key="2">
    <source>
        <dbReference type="Proteomes" id="UP001629244"/>
    </source>
</evidence>
<accession>A0ABW8YUD7</accession>
<keyword evidence="2" id="KW-1185">Reference proteome</keyword>
<reference evidence="1 2" key="1">
    <citation type="submission" date="2024-06" db="EMBL/GenBank/DDBJ databases">
        <authorList>
            <person name="Kaempfer P."/>
            <person name="Viver T."/>
        </authorList>
    </citation>
    <scope>NUCLEOTIDE SEQUENCE [LARGE SCALE GENOMIC DNA]</scope>
    <source>
        <strain evidence="1 2">ST-64</strain>
    </source>
</reference>
<organism evidence="1 2">
    <name type="scientific">Sphingomonas plantiphila</name>
    <dbReference type="NCBI Taxonomy" id="3163295"/>
    <lineage>
        <taxon>Bacteria</taxon>
        <taxon>Pseudomonadati</taxon>
        <taxon>Pseudomonadota</taxon>
        <taxon>Alphaproteobacteria</taxon>
        <taxon>Sphingomonadales</taxon>
        <taxon>Sphingomonadaceae</taxon>
        <taxon>Sphingomonas</taxon>
    </lineage>
</organism>
<dbReference type="RefSeq" id="WP_408080727.1">
    <property type="nucleotide sequence ID" value="NZ_JBELQC010000003.1"/>
</dbReference>
<sequence>MREEPGIGISTIDGAPILRQRAREERDRSVRAASARVRVVRAEMASHYDAAAMLLEAEPVPEMGSQRRRLLAWARRLLRAKSAGHDSLHRQ</sequence>
<dbReference type="EMBL" id="JBELQC010000003">
    <property type="protein sequence ID" value="MFL9842776.1"/>
    <property type="molecule type" value="Genomic_DNA"/>
</dbReference>
<name>A0ABW8YUD7_9SPHN</name>
<protein>
    <submittedName>
        <fullName evidence="1">Uncharacterized protein</fullName>
    </submittedName>
</protein>
<gene>
    <name evidence="1" type="ORF">ABS767_17530</name>
</gene>